<dbReference type="Gene3D" id="1.20.5.470">
    <property type="entry name" value="Single helix bin"/>
    <property type="match status" value="1"/>
</dbReference>
<proteinExistence type="predicted"/>
<dbReference type="SUPFAM" id="SSF69864">
    <property type="entry name" value="Argininosuccinate synthetase, C-terminal domain"/>
    <property type="match status" value="1"/>
</dbReference>
<comment type="caution">
    <text evidence="9">The sequence shown here is derived from an EMBL/GenBank/DDBJ whole genome shotgun (WGS) entry which is preliminary data.</text>
</comment>
<comment type="pathway">
    <text evidence="1">Amino-acid biosynthesis; L-arginine biosynthesis; L-arginine from L-ornithine and carbamoyl phosphate: step 2/3.</text>
</comment>
<evidence type="ECO:0000313" key="10">
    <source>
        <dbReference type="Proteomes" id="UP001157125"/>
    </source>
</evidence>
<keyword evidence="3" id="KW-0055">Arginine biosynthesis</keyword>
<protein>
    <recommendedName>
        <fullName evidence="2">argininosuccinate synthase</fullName>
        <ecNumber evidence="2">6.3.4.5</ecNumber>
    </recommendedName>
</protein>
<dbReference type="Gene3D" id="3.90.1260.10">
    <property type="entry name" value="Argininosuccinate synthetase, chain A, domain 2"/>
    <property type="match status" value="1"/>
</dbReference>
<keyword evidence="10" id="KW-1185">Reference proteome</keyword>
<evidence type="ECO:0000313" key="9">
    <source>
        <dbReference type="EMBL" id="GMA37331.1"/>
    </source>
</evidence>
<keyword evidence="6" id="KW-0547">Nucleotide-binding</keyword>
<keyword evidence="7" id="KW-0067">ATP-binding</keyword>
<dbReference type="InterPro" id="IPR048268">
    <property type="entry name" value="Arginosuc_syn_C"/>
</dbReference>
<dbReference type="EC" id="6.3.4.5" evidence="2"/>
<accession>A0ABQ6IHY0</accession>
<dbReference type="PANTHER" id="PTHR11587:SF2">
    <property type="entry name" value="ARGININOSUCCINATE SYNTHASE"/>
    <property type="match status" value="1"/>
</dbReference>
<dbReference type="EMBL" id="BSUN01000001">
    <property type="protein sequence ID" value="GMA37331.1"/>
    <property type="molecule type" value="Genomic_DNA"/>
</dbReference>
<dbReference type="Pfam" id="PF20979">
    <property type="entry name" value="Arginosuc_syn_C"/>
    <property type="match status" value="1"/>
</dbReference>
<organism evidence="9 10">
    <name type="scientific">Demequina litorisediminis</name>
    <dbReference type="NCBI Taxonomy" id="1849022"/>
    <lineage>
        <taxon>Bacteria</taxon>
        <taxon>Bacillati</taxon>
        <taxon>Actinomycetota</taxon>
        <taxon>Actinomycetes</taxon>
        <taxon>Micrococcales</taxon>
        <taxon>Demequinaceae</taxon>
        <taxon>Demequina</taxon>
    </lineage>
</organism>
<evidence type="ECO:0000256" key="7">
    <source>
        <dbReference type="ARBA" id="ARBA00022840"/>
    </source>
</evidence>
<evidence type="ECO:0000256" key="2">
    <source>
        <dbReference type="ARBA" id="ARBA00012286"/>
    </source>
</evidence>
<dbReference type="PANTHER" id="PTHR11587">
    <property type="entry name" value="ARGININOSUCCINATE SYNTHASE"/>
    <property type="match status" value="1"/>
</dbReference>
<reference evidence="10" key="1">
    <citation type="journal article" date="2019" name="Int. J. Syst. Evol. Microbiol.">
        <title>The Global Catalogue of Microorganisms (GCM) 10K type strain sequencing project: providing services to taxonomists for standard genome sequencing and annotation.</title>
        <authorList>
            <consortium name="The Broad Institute Genomics Platform"/>
            <consortium name="The Broad Institute Genome Sequencing Center for Infectious Disease"/>
            <person name="Wu L."/>
            <person name="Ma J."/>
        </authorList>
    </citation>
    <scope>NUCLEOTIDE SEQUENCE [LARGE SCALE GENOMIC DNA]</scope>
    <source>
        <strain evidence="10">NBRC 112299</strain>
    </source>
</reference>
<dbReference type="InterPro" id="IPR001518">
    <property type="entry name" value="Arginosuc_synth"/>
</dbReference>
<evidence type="ECO:0000256" key="6">
    <source>
        <dbReference type="ARBA" id="ARBA00022741"/>
    </source>
</evidence>
<dbReference type="InterPro" id="IPR024074">
    <property type="entry name" value="AS_cat/multimer_dom_body"/>
</dbReference>
<evidence type="ECO:0000256" key="1">
    <source>
        <dbReference type="ARBA" id="ARBA00004967"/>
    </source>
</evidence>
<feature type="domain" description="Arginosuccinate synthase C-terminal" evidence="8">
    <location>
        <begin position="1"/>
        <end position="77"/>
    </location>
</feature>
<dbReference type="Proteomes" id="UP001157125">
    <property type="component" value="Unassembled WGS sequence"/>
</dbReference>
<gene>
    <name evidence="9" type="ORF">GCM10025876_35350</name>
</gene>
<evidence type="ECO:0000256" key="3">
    <source>
        <dbReference type="ARBA" id="ARBA00022571"/>
    </source>
</evidence>
<evidence type="ECO:0000256" key="5">
    <source>
        <dbReference type="ARBA" id="ARBA00022605"/>
    </source>
</evidence>
<name>A0ABQ6IHY0_9MICO</name>
<sequence length="87" mass="9505">MWSSPLKDNLDTFIADTQQYVNGDIRMVLHGGRATVTGRRSDTGLYDFALATYDEGDAFDQSAARGFIEIYGLAAKQAAARAERLNG</sequence>
<evidence type="ECO:0000256" key="4">
    <source>
        <dbReference type="ARBA" id="ARBA00022598"/>
    </source>
</evidence>
<evidence type="ECO:0000259" key="8">
    <source>
        <dbReference type="Pfam" id="PF20979"/>
    </source>
</evidence>
<keyword evidence="5" id="KW-0028">Amino-acid biosynthesis</keyword>
<keyword evidence="4" id="KW-0436">Ligase</keyword>